<dbReference type="EMBL" id="LJSK01000480">
    <property type="protein sequence ID" value="KPI82938.1"/>
    <property type="molecule type" value="Genomic_DNA"/>
</dbReference>
<gene>
    <name evidence="12" type="ORF">ABL78_8046</name>
</gene>
<evidence type="ECO:0000256" key="6">
    <source>
        <dbReference type="ARBA" id="ARBA00022771"/>
    </source>
</evidence>
<dbReference type="Gene3D" id="3.40.50.10330">
    <property type="entry name" value="Probable inorganic polyphosphate/atp-NAD kinase, domain 1"/>
    <property type="match status" value="1"/>
</dbReference>
<sequence>MDPYSYPSAIPTTPKARQQQQQQRRDRIGSSSSSNFDPHTDDGDLHSAAEVRYINLADLDAASSSYLQPAHIPPSGISTRGGIRRGRRTEVNIVNDPPSVPTSPMGRAQESVRRFGSTSLLPIEADAPVSPAESAAELIKRYTSKYHGGVEASLHYVLAIMNPASGETGISQVVLAGLRDELGVKRVLMLTGELFADPAPIHLLIKEQAVIYHPRGQPRRQQRGTVVVCGGDGTMSFMMTQMSLIQRELEAEFQPFLTAEEQEQEQARQSGARSALGRCQYDSTSEIAHPYFTIPALAPLPLGTGNDYSNCVGFGSGFSPSGSCCCAGLWALSGCGDGGESQVAAALMSAVSAPCVTFDRWEVSLVPLQLAQKTPRANASSPRSAGVANRHDANAQREGSDTSPHTAASAFSPASAEKESKGADLWNRVVQSPNVANAVNLVDWEKLYATAQVSTYGLINYFSVGYDAYVATKFDATRRSYPSVCSTRTQNKAVYVSLGIGGSMRCKKLRKLIPMICAPRPGLAEAPHATTPAPTPAAASAPRISGSASNRSANHQDFIAFQLPSITKALVVSNVSCYGAGTHPWNPQSGELYYHPITLRNGELVPSPAVTAPEKKEVPLPAPAPAPRPVTINDGTFEVQAMGGFLHYSSLGAGLSEAVKLLQTNELFVFVLCTPEDLQLPSGQCSAYTQLHLKGKYTSRIETDISVRASLCVQVDGEAMPSITEPTIAHIRRQKDSRILIRCRNRDVVQ</sequence>
<comment type="caution">
    <text evidence="12">The sequence shown here is derived from an EMBL/GenBank/DDBJ whole genome shotgun (WGS) entry which is preliminary data.</text>
</comment>
<keyword evidence="5" id="KW-0547">Nucleotide-binding</keyword>
<dbReference type="InterPro" id="IPR037607">
    <property type="entry name" value="DGK"/>
</dbReference>
<dbReference type="InterPro" id="IPR000756">
    <property type="entry name" value="Diacylglycerol_kin_accessory"/>
</dbReference>
<dbReference type="InterPro" id="IPR001206">
    <property type="entry name" value="Diacylglycerol_kinase_cat_dom"/>
</dbReference>
<dbReference type="SMART" id="SM00045">
    <property type="entry name" value="DAGKa"/>
    <property type="match status" value="1"/>
</dbReference>
<organism evidence="12 13">
    <name type="scientific">Leptomonas seymouri</name>
    <dbReference type="NCBI Taxonomy" id="5684"/>
    <lineage>
        <taxon>Eukaryota</taxon>
        <taxon>Discoba</taxon>
        <taxon>Euglenozoa</taxon>
        <taxon>Kinetoplastea</taxon>
        <taxon>Metakinetoplastina</taxon>
        <taxon>Trypanosomatida</taxon>
        <taxon>Trypanosomatidae</taxon>
        <taxon>Leishmaniinae</taxon>
        <taxon>Leptomonas</taxon>
    </lineage>
</organism>
<keyword evidence="6" id="KW-0479">Metal-binding</keyword>
<dbReference type="Pfam" id="PF00781">
    <property type="entry name" value="DAGK_cat"/>
    <property type="match status" value="1"/>
</dbReference>
<evidence type="ECO:0000256" key="7">
    <source>
        <dbReference type="ARBA" id="ARBA00022777"/>
    </source>
</evidence>
<feature type="region of interest" description="Disordered" evidence="10">
    <location>
        <begin position="525"/>
        <end position="550"/>
    </location>
</feature>
<dbReference type="GO" id="GO:0007200">
    <property type="term" value="P:phospholipase C-activating G protein-coupled receptor signaling pathway"/>
    <property type="evidence" value="ECO:0007669"/>
    <property type="project" value="InterPro"/>
</dbReference>
<keyword evidence="13" id="KW-1185">Reference proteome</keyword>
<comment type="subcellular location">
    <subcellularLocation>
        <location evidence="1">Membrane</location>
    </subcellularLocation>
</comment>
<evidence type="ECO:0000259" key="11">
    <source>
        <dbReference type="SMART" id="SM00045"/>
    </source>
</evidence>
<evidence type="ECO:0000256" key="10">
    <source>
        <dbReference type="SAM" id="MobiDB-lite"/>
    </source>
</evidence>
<feature type="region of interest" description="Disordered" evidence="10">
    <location>
        <begin position="376"/>
        <end position="416"/>
    </location>
</feature>
<feature type="domain" description="Diacylglycerol kinase accessory" evidence="11">
    <location>
        <begin position="460"/>
        <end position="680"/>
    </location>
</feature>
<dbReference type="PANTHER" id="PTHR11255">
    <property type="entry name" value="DIACYLGLYCEROL KINASE"/>
    <property type="match status" value="1"/>
</dbReference>
<keyword evidence="7 12" id="KW-0418">Kinase</keyword>
<dbReference type="GO" id="GO:0004143">
    <property type="term" value="F:ATP-dependent diacylglycerol kinase activity"/>
    <property type="evidence" value="ECO:0007669"/>
    <property type="project" value="UniProtKB-EC"/>
</dbReference>
<evidence type="ECO:0000256" key="4">
    <source>
        <dbReference type="ARBA" id="ARBA00022679"/>
    </source>
</evidence>
<dbReference type="AlphaFoldDB" id="A0A0N1HRI7"/>
<proteinExistence type="inferred from homology"/>
<name>A0A0N1HRI7_LEPSE</name>
<feature type="compositionally biased region" description="Basic and acidic residues" evidence="10">
    <location>
        <begin position="389"/>
        <end position="400"/>
    </location>
</feature>
<feature type="region of interest" description="Disordered" evidence="10">
    <location>
        <begin position="67"/>
        <end position="108"/>
    </location>
</feature>
<dbReference type="Pfam" id="PF00609">
    <property type="entry name" value="DAGK_acc"/>
    <property type="match status" value="1"/>
</dbReference>
<comment type="similarity">
    <text evidence="2">Belongs to the eukaryotic diacylglycerol kinase family.</text>
</comment>
<dbReference type="Proteomes" id="UP000038009">
    <property type="component" value="Unassembled WGS sequence"/>
</dbReference>
<dbReference type="InterPro" id="IPR016064">
    <property type="entry name" value="NAD/diacylglycerol_kinase_sf"/>
</dbReference>
<evidence type="ECO:0000256" key="3">
    <source>
        <dbReference type="ARBA" id="ARBA00012133"/>
    </source>
</evidence>
<evidence type="ECO:0000313" key="13">
    <source>
        <dbReference type="Proteomes" id="UP000038009"/>
    </source>
</evidence>
<dbReference type="InterPro" id="IPR017438">
    <property type="entry name" value="ATP-NAD_kinase_N"/>
</dbReference>
<evidence type="ECO:0000256" key="2">
    <source>
        <dbReference type="ARBA" id="ARBA00009280"/>
    </source>
</evidence>
<keyword evidence="6" id="KW-0862">Zinc</keyword>
<keyword evidence="9" id="KW-0472">Membrane</keyword>
<dbReference type="SUPFAM" id="SSF111331">
    <property type="entry name" value="NAD kinase/diacylglycerol kinase-like"/>
    <property type="match status" value="1"/>
</dbReference>
<feature type="compositionally biased region" description="Low complexity" evidence="10">
    <location>
        <begin position="525"/>
        <end position="542"/>
    </location>
</feature>
<evidence type="ECO:0000256" key="1">
    <source>
        <dbReference type="ARBA" id="ARBA00004370"/>
    </source>
</evidence>
<dbReference type="OMA" id="KLIPMIC"/>
<keyword evidence="4" id="KW-0808">Transferase</keyword>
<dbReference type="GO" id="GO:0016020">
    <property type="term" value="C:membrane"/>
    <property type="evidence" value="ECO:0007669"/>
    <property type="project" value="UniProtKB-SubCell"/>
</dbReference>
<dbReference type="GO" id="GO:0005524">
    <property type="term" value="F:ATP binding"/>
    <property type="evidence" value="ECO:0007669"/>
    <property type="project" value="UniProtKB-KW"/>
</dbReference>
<dbReference type="VEuPathDB" id="TriTrypDB:Lsey_0480_0020"/>
<feature type="region of interest" description="Disordered" evidence="10">
    <location>
        <begin position="1"/>
        <end position="44"/>
    </location>
</feature>
<keyword evidence="8" id="KW-0067">ATP-binding</keyword>
<dbReference type="GO" id="GO:0008270">
    <property type="term" value="F:zinc ion binding"/>
    <property type="evidence" value="ECO:0007669"/>
    <property type="project" value="UniProtKB-KW"/>
</dbReference>
<evidence type="ECO:0000256" key="5">
    <source>
        <dbReference type="ARBA" id="ARBA00022741"/>
    </source>
</evidence>
<dbReference type="OrthoDB" id="242257at2759"/>
<keyword evidence="6" id="KW-0863">Zinc-finger</keyword>
<protein>
    <recommendedName>
        <fullName evidence="3">diacylglycerol kinase (ATP)</fullName>
        <ecNumber evidence="3">2.7.1.107</ecNumber>
    </recommendedName>
</protein>
<evidence type="ECO:0000256" key="9">
    <source>
        <dbReference type="ARBA" id="ARBA00023136"/>
    </source>
</evidence>
<evidence type="ECO:0000313" key="12">
    <source>
        <dbReference type="EMBL" id="KPI82938.1"/>
    </source>
</evidence>
<evidence type="ECO:0000256" key="8">
    <source>
        <dbReference type="ARBA" id="ARBA00022840"/>
    </source>
</evidence>
<dbReference type="PANTHER" id="PTHR11255:SF54">
    <property type="entry name" value="DIACYLGLYCEROL KINASE THETA"/>
    <property type="match status" value="1"/>
</dbReference>
<dbReference type="EC" id="2.7.1.107" evidence="3"/>
<reference evidence="12 13" key="1">
    <citation type="journal article" date="2015" name="PLoS Pathog.">
        <title>Leptomonas seymouri: Adaptations to the Dixenous Life Cycle Analyzed by Genome Sequencing, Transcriptome Profiling and Co-infection with Leishmania donovani.</title>
        <authorList>
            <person name="Kraeva N."/>
            <person name="Butenko A."/>
            <person name="Hlavacova J."/>
            <person name="Kostygov A."/>
            <person name="Myskova J."/>
            <person name="Grybchuk D."/>
            <person name="Lestinova T."/>
            <person name="Votypka J."/>
            <person name="Volf P."/>
            <person name="Opperdoes F."/>
            <person name="Flegontov P."/>
            <person name="Lukes J."/>
            <person name="Yurchenko V."/>
        </authorList>
    </citation>
    <scope>NUCLEOTIDE SEQUENCE [LARGE SCALE GENOMIC DNA]</scope>
    <source>
        <strain evidence="12 13">ATCC 30220</strain>
    </source>
</reference>
<accession>A0A0N1HRI7</accession>